<dbReference type="InterPro" id="IPR023606">
    <property type="entry name" value="CoA-Trfase_III_dom_1_sf"/>
</dbReference>
<dbReference type="InterPro" id="IPR044855">
    <property type="entry name" value="CoA-Trfase_III_dom3_sf"/>
</dbReference>
<dbReference type="AlphaFoldDB" id="A0A0H2Y165"/>
<dbReference type="Pfam" id="PF02515">
    <property type="entry name" value="CoA_transf_3"/>
    <property type="match status" value="1"/>
</dbReference>
<dbReference type="GO" id="GO:0008410">
    <property type="term" value="F:CoA-transferase activity"/>
    <property type="evidence" value="ECO:0007669"/>
    <property type="project" value="TreeGrafter"/>
</dbReference>
<dbReference type="InterPro" id="IPR050483">
    <property type="entry name" value="CoA-transferase_III_domain"/>
</dbReference>
<dbReference type="Gene3D" id="3.40.50.10540">
    <property type="entry name" value="Crotonobetainyl-coa:carnitine coa-transferase, domain 1"/>
    <property type="match status" value="1"/>
</dbReference>
<gene>
    <name evidence="2" type="ordered locus">Bcen_5353</name>
</gene>
<organism evidence="2">
    <name type="scientific">Burkholderia orbicola (strain AU 1054)</name>
    <dbReference type="NCBI Taxonomy" id="331271"/>
    <lineage>
        <taxon>Bacteria</taxon>
        <taxon>Pseudomonadati</taxon>
        <taxon>Pseudomonadota</taxon>
        <taxon>Betaproteobacteria</taxon>
        <taxon>Burkholderiales</taxon>
        <taxon>Burkholderiaceae</taxon>
        <taxon>Burkholderia</taxon>
        <taxon>Burkholderia cepacia complex</taxon>
        <taxon>Burkholderia orbicola</taxon>
    </lineage>
</organism>
<protein>
    <submittedName>
        <fullName evidence="2">L-carnitine dehydratase/bile acid-inducible protein F</fullName>
    </submittedName>
</protein>
<accession>A0A0H2Y165</accession>
<sequence>MTSSNEGALAGVRVVDLSRVYAGPFCAQTLADHGADVIKIEPPQGDETRDWGPAMPNGISSYYWGLNRNKRNLALDLSHPDGRDVLLRVLETADVLIDNFKQGTLERWGIGYEDCLRARFPRLVHCSISGYGTDGPLARFPGYDAVAQGLAGFMSINGEPGGMPLKVPFPVVDYAAGLSAVSTILIALVERTRSGLGQHVDIDLFSTALSMLHPVSTSWMATGDVPVATGNVYGAIAPYGVYPCKDKPVATGAGNNRTFARLVDALGVPELARDPRFATNAQRVAHREALDTLLGQLTAELQADEVVERLMHAGVATGPVNTVADAFGHPQAARNAMFVDTDTYTGAGIPAKLSRTPGAIRRPPQPFAADTDAVLDAFGIDAARRDALRQAGVLHDTRADVAGSAS</sequence>
<dbReference type="EMBL" id="CP000379">
    <property type="protein sequence ID" value="ABF80226.1"/>
    <property type="molecule type" value="Genomic_DNA"/>
</dbReference>
<evidence type="ECO:0000256" key="1">
    <source>
        <dbReference type="ARBA" id="ARBA00022679"/>
    </source>
</evidence>
<name>A0A0H2Y165_BURO1</name>
<dbReference type="InterPro" id="IPR003673">
    <property type="entry name" value="CoA-Trfase_fam_III"/>
</dbReference>
<dbReference type="PANTHER" id="PTHR48207:SF3">
    <property type="entry name" value="SUCCINATE--HYDROXYMETHYLGLUTARATE COA-TRANSFERASE"/>
    <property type="match status" value="1"/>
</dbReference>
<dbReference type="HOGENOM" id="CLU_033975_0_0_4"/>
<dbReference type="Gene3D" id="3.30.1540.10">
    <property type="entry name" value="formyl-coa transferase, domain 3"/>
    <property type="match status" value="1"/>
</dbReference>
<keyword evidence="1" id="KW-0808">Transferase</keyword>
<dbReference type="SUPFAM" id="SSF89796">
    <property type="entry name" value="CoA-transferase family III (CaiB/BaiF)"/>
    <property type="match status" value="1"/>
</dbReference>
<dbReference type="PANTHER" id="PTHR48207">
    <property type="entry name" value="SUCCINATE--HYDROXYMETHYLGLUTARATE COA-TRANSFERASE"/>
    <property type="match status" value="1"/>
</dbReference>
<evidence type="ECO:0000313" key="2">
    <source>
        <dbReference type="EMBL" id="ABF80226.1"/>
    </source>
</evidence>
<reference evidence="2" key="1">
    <citation type="submission" date="2006-05" db="EMBL/GenBank/DDBJ databases">
        <title>Complete sequence of chromosome 2 of Burkholderia cenocepacia AU 1054.</title>
        <authorList>
            <consortium name="US DOE Joint Genome Institute"/>
            <person name="Copeland A."/>
            <person name="Lucas S."/>
            <person name="Lapidus A."/>
            <person name="Barry K."/>
            <person name="Detter J.C."/>
            <person name="Glavina del Rio T."/>
            <person name="Hammon N."/>
            <person name="Israni S."/>
            <person name="Dalin E."/>
            <person name="Tice H."/>
            <person name="Pitluck S."/>
            <person name="Chain P."/>
            <person name="Malfatti S."/>
            <person name="Shin M."/>
            <person name="Vergez L."/>
            <person name="Schmutz J."/>
            <person name="Larimer F."/>
            <person name="Land M."/>
            <person name="Hauser L."/>
            <person name="Kyrpides N."/>
            <person name="Lykidis A."/>
            <person name="LiPuma J.J."/>
            <person name="Konstantinidis K."/>
            <person name="Tiedje J.M."/>
            <person name="Richardson P."/>
        </authorList>
    </citation>
    <scope>NUCLEOTIDE SEQUENCE [LARGE SCALE GENOMIC DNA]</scope>
    <source>
        <strain evidence="2">AU 1054</strain>
    </source>
</reference>
<proteinExistence type="predicted"/>